<dbReference type="InterPro" id="IPR013976">
    <property type="entry name" value="HDOD"/>
</dbReference>
<dbReference type="Pfam" id="PF08668">
    <property type="entry name" value="HDOD"/>
    <property type="match status" value="1"/>
</dbReference>
<dbReference type="Gene3D" id="1.10.3210.10">
    <property type="entry name" value="Hypothetical protein af1432"/>
    <property type="match status" value="1"/>
</dbReference>
<dbReference type="PROSITE" id="PS51833">
    <property type="entry name" value="HDOD"/>
    <property type="match status" value="1"/>
</dbReference>
<dbReference type="AlphaFoldDB" id="A0A3B0Y3I4"/>
<feature type="domain" description="HDOD" evidence="2">
    <location>
        <begin position="17"/>
        <end position="213"/>
    </location>
</feature>
<feature type="region of interest" description="Disordered" evidence="1">
    <location>
        <begin position="437"/>
        <end position="486"/>
    </location>
</feature>
<evidence type="ECO:0000259" key="2">
    <source>
        <dbReference type="PROSITE" id="PS51833"/>
    </source>
</evidence>
<accession>A0A3B0Y3I4</accession>
<gene>
    <name evidence="3" type="ORF">MNBD_GAMMA09-556</name>
</gene>
<evidence type="ECO:0000256" key="1">
    <source>
        <dbReference type="SAM" id="MobiDB-lite"/>
    </source>
</evidence>
<reference evidence="3" key="1">
    <citation type="submission" date="2018-06" db="EMBL/GenBank/DDBJ databases">
        <authorList>
            <person name="Zhirakovskaya E."/>
        </authorList>
    </citation>
    <scope>NUCLEOTIDE SEQUENCE</scope>
</reference>
<evidence type="ECO:0000313" key="3">
    <source>
        <dbReference type="EMBL" id="VAW62986.1"/>
    </source>
</evidence>
<dbReference type="SUPFAM" id="SSF109604">
    <property type="entry name" value="HD-domain/PDEase-like"/>
    <property type="match status" value="1"/>
</dbReference>
<dbReference type="PANTHER" id="PTHR33525:SF3">
    <property type="entry name" value="RIBONUCLEASE Y"/>
    <property type="match status" value="1"/>
</dbReference>
<proteinExistence type="predicted"/>
<feature type="compositionally biased region" description="Polar residues" evidence="1">
    <location>
        <begin position="453"/>
        <end position="471"/>
    </location>
</feature>
<organism evidence="3">
    <name type="scientific">hydrothermal vent metagenome</name>
    <dbReference type="NCBI Taxonomy" id="652676"/>
    <lineage>
        <taxon>unclassified sequences</taxon>
        <taxon>metagenomes</taxon>
        <taxon>ecological metagenomes</taxon>
    </lineage>
</organism>
<name>A0A3B0Y3I4_9ZZZZ</name>
<dbReference type="InterPro" id="IPR052340">
    <property type="entry name" value="RNase_Y/CdgJ"/>
</dbReference>
<dbReference type="EMBL" id="UOFI01000036">
    <property type="protein sequence ID" value="VAW62986.1"/>
    <property type="molecule type" value="Genomic_DNA"/>
</dbReference>
<sequence length="656" mass="72660">MQNGLAEWLAFLSEKPLPVLKLTQKSVQQLINQSQLSITQYAGPILFDAGFAAYIFRHVNTQRIKAGKNPLTTLDNALSHLGQGAFQTLLKKVSVFEGLQLPEKNRLGYLRVMGQACHGALQAKDWARQRNVLQPEETQLATLLQSITELLLWCYGDTVMREIEYQFYAKKKAYEAAAKTVLGCGMRELGAALAVRWNLPEMATEGLNSRQDNFTLATGVSLAAELGRVVSQNWYGQRAEDVIQRIATYKAKSEGEIKRRLHMNAVEFSGCLSEKGYAAPARLIPMLAADDFIDPLFVFHKKNKADDAERRTSEAKIPQKKTPRLEAIKKKSIEKQQGAVVSKPPVKKSAIIPENKKRSVDEVLEKYREQKDKGILKAPSVGKKPQQEKTAAAPEARMKVSERVISKNIAGKGSAQKEQPPKGSIVKGATVKEQARKEQLNKATGQAVAGQEAVTQTSPVNQVKPSVNVKTPASLPTADKSKRPPALSPELAAAIKEFQLMVKQAKPAHDLIEKAVNVSLLCGVQRCVFSVKLPNKNMLVSRYSAQTRDDIAIKNLKIPIKTPHVFTLLMEKSRNIFLNDSNRAKYWNSIPDTVKLSIGVKHFFSVSVFVNNHAMGLMYADKVKGDLTQTEFSQFQGICRLLSKGIVQSAHNKKTA</sequence>
<dbReference type="PANTHER" id="PTHR33525">
    <property type="match status" value="1"/>
</dbReference>
<protein>
    <recommendedName>
        <fullName evidence="2">HDOD domain-containing protein</fullName>
    </recommendedName>
</protein>